<dbReference type="RefSeq" id="WP_311402185.1">
    <property type="nucleotide sequence ID" value="NZ_JAVRBG010000011.1"/>
</dbReference>
<name>A0ABU2KKP6_9FLAO</name>
<dbReference type="NCBIfam" id="TIGR04282">
    <property type="entry name" value="glyco_like_cofC"/>
    <property type="match status" value="1"/>
</dbReference>
<dbReference type="EMBL" id="JAVRBG010000011">
    <property type="protein sequence ID" value="MDT0295242.1"/>
    <property type="molecule type" value="Genomic_DNA"/>
</dbReference>
<dbReference type="SUPFAM" id="SSF53448">
    <property type="entry name" value="Nucleotide-diphospho-sugar transferases"/>
    <property type="match status" value="1"/>
</dbReference>
<comment type="caution">
    <text evidence="1">The sequence shown here is derived from an EMBL/GenBank/DDBJ whole genome shotgun (WGS) entry which is preliminary data.</text>
</comment>
<dbReference type="Gene3D" id="3.90.550.10">
    <property type="entry name" value="Spore Coat Polysaccharide Biosynthesis Protein SpsA, Chain A"/>
    <property type="match status" value="1"/>
</dbReference>
<dbReference type="PANTHER" id="PTHR36529:SF1">
    <property type="entry name" value="GLYCOSYLTRANSFERASE"/>
    <property type="match status" value="1"/>
</dbReference>
<proteinExistence type="predicted"/>
<reference evidence="2" key="1">
    <citation type="submission" date="2023-07" db="EMBL/GenBank/DDBJ databases">
        <title>Isolating and identifying novel microbial strains from the Mariana Trench.</title>
        <authorList>
            <person name="Fu H."/>
        </authorList>
    </citation>
    <scope>NUCLEOTIDE SEQUENCE [LARGE SCALE GENOMIC DNA]</scope>
    <source>
        <strain evidence="2">T-y2</strain>
    </source>
</reference>
<sequence>MSKNLLILFTRHPELGKCKTRLAKEIGDQKALEVYRYLLQHTANVTKNVDADKQVWYATKPIENDIWDSKYYTKKAQQGENLGARMSYAFAEGFQENYDKILIVGSDLLEIDTTRIEDAFKKLDTTDFVLGPAEDGGYYLLGMKNFRREIFKNKKWSTPSVLENTLESIGDKTVTLLETLNDIDEYEDMQKHPELMNLL</sequence>
<protein>
    <submittedName>
        <fullName evidence="1">TIGR04282 family arsenosugar biosynthesis glycosyltransferase</fullName>
    </submittedName>
</protein>
<gene>
    <name evidence="1" type="ORF">RLT85_11425</name>
</gene>
<dbReference type="InterPro" id="IPR029044">
    <property type="entry name" value="Nucleotide-diphossugar_trans"/>
</dbReference>
<dbReference type="Proteomes" id="UP001182991">
    <property type="component" value="Unassembled WGS sequence"/>
</dbReference>
<evidence type="ECO:0000313" key="1">
    <source>
        <dbReference type="EMBL" id="MDT0295242.1"/>
    </source>
</evidence>
<accession>A0ABU2KKP6</accession>
<dbReference type="PANTHER" id="PTHR36529">
    <property type="entry name" value="SLL1095 PROTEIN"/>
    <property type="match status" value="1"/>
</dbReference>
<evidence type="ECO:0000313" key="2">
    <source>
        <dbReference type="Proteomes" id="UP001182991"/>
    </source>
</evidence>
<dbReference type="Pfam" id="PF09837">
    <property type="entry name" value="DUF2064"/>
    <property type="match status" value="1"/>
</dbReference>
<dbReference type="InterPro" id="IPR018641">
    <property type="entry name" value="Trfase_1_rSAM/seldom-assoc"/>
</dbReference>
<keyword evidence="2" id="KW-1185">Reference proteome</keyword>
<organism evidence="1 2">
    <name type="scientific">Mesonia ostreae</name>
    <dbReference type="NCBI Taxonomy" id="861110"/>
    <lineage>
        <taxon>Bacteria</taxon>
        <taxon>Pseudomonadati</taxon>
        <taxon>Bacteroidota</taxon>
        <taxon>Flavobacteriia</taxon>
        <taxon>Flavobacteriales</taxon>
        <taxon>Flavobacteriaceae</taxon>
        <taxon>Mesonia</taxon>
    </lineage>
</organism>